<dbReference type="GeneID" id="300269990"/>
<keyword evidence="1" id="KW-0812">Transmembrane</keyword>
<sequence length="52" mass="5575">MLSPESRIKQAAERAQAEVEALEKAKTVSPMLYFGSMILAAFAAAALLHIAQ</sequence>
<accession>A0A9X8QLS3</accession>
<name>A0A9X8QLS3_9PSED</name>
<dbReference type="EMBL" id="FOEV01000018">
    <property type="protein sequence ID" value="SER37654.1"/>
    <property type="molecule type" value="Genomic_DNA"/>
</dbReference>
<evidence type="ECO:0000256" key="1">
    <source>
        <dbReference type="SAM" id="Phobius"/>
    </source>
</evidence>
<comment type="caution">
    <text evidence="2">The sequence shown here is derived from an EMBL/GenBank/DDBJ whole genome shotgun (WGS) entry which is preliminary data.</text>
</comment>
<evidence type="ECO:0000313" key="3">
    <source>
        <dbReference type="Proteomes" id="UP000183210"/>
    </source>
</evidence>
<dbReference type="Proteomes" id="UP000183210">
    <property type="component" value="Unassembled WGS sequence"/>
</dbReference>
<keyword evidence="1" id="KW-1133">Transmembrane helix</keyword>
<reference evidence="2 3" key="1">
    <citation type="submission" date="2016-10" db="EMBL/GenBank/DDBJ databases">
        <authorList>
            <person name="Varghese N."/>
            <person name="Submissions S."/>
        </authorList>
    </citation>
    <scope>NUCLEOTIDE SEQUENCE [LARGE SCALE GENOMIC DNA]</scope>
    <source>
        <strain evidence="2 3">LMG 21974</strain>
    </source>
</reference>
<organism evidence="2 3">
    <name type="scientific">Pseudomonas lutea</name>
    <dbReference type="NCBI Taxonomy" id="243924"/>
    <lineage>
        <taxon>Bacteria</taxon>
        <taxon>Pseudomonadati</taxon>
        <taxon>Pseudomonadota</taxon>
        <taxon>Gammaproteobacteria</taxon>
        <taxon>Pseudomonadales</taxon>
        <taxon>Pseudomonadaceae</taxon>
        <taxon>Pseudomonas</taxon>
    </lineage>
</organism>
<dbReference type="AlphaFoldDB" id="A0A9X8QLS3"/>
<dbReference type="RefSeq" id="WP_159435124.1">
    <property type="nucleotide sequence ID" value="NZ_FOEV01000018.1"/>
</dbReference>
<proteinExistence type="predicted"/>
<gene>
    <name evidence="2" type="ORF">SAMN05216409_118105</name>
</gene>
<keyword evidence="1" id="KW-0472">Membrane</keyword>
<protein>
    <submittedName>
        <fullName evidence="2">Uncharacterized protein</fullName>
    </submittedName>
</protein>
<feature type="transmembrane region" description="Helical" evidence="1">
    <location>
        <begin position="31"/>
        <end position="51"/>
    </location>
</feature>
<evidence type="ECO:0000313" key="2">
    <source>
        <dbReference type="EMBL" id="SER37654.1"/>
    </source>
</evidence>